<dbReference type="Proteomes" id="UP000563426">
    <property type="component" value="Unassembled WGS sequence"/>
</dbReference>
<gene>
    <name evidence="1" type="ORF">HMI49_15445</name>
</gene>
<dbReference type="EMBL" id="JABFJV010000076">
    <property type="protein sequence ID" value="NOK34595.1"/>
    <property type="molecule type" value="Genomic_DNA"/>
</dbReference>
<sequence>MKRGQWRGAWGLAATLLGVPAMGQLEEPPESAPQYSCFEAAREGSGVSESIAAQLCQGARSDAPAKCFQRVQERAFLEDPQALQLCQYAQPSDDPASCFLKARRSSFVDEPQLLLLCRPLIADQMNMYPYGP</sequence>
<evidence type="ECO:0000313" key="1">
    <source>
        <dbReference type="EMBL" id="NOK34595.1"/>
    </source>
</evidence>
<proteinExistence type="predicted"/>
<organism evidence="1 2">
    <name type="scientific">Corallococcus exercitus</name>
    <dbReference type="NCBI Taxonomy" id="2316736"/>
    <lineage>
        <taxon>Bacteria</taxon>
        <taxon>Pseudomonadati</taxon>
        <taxon>Myxococcota</taxon>
        <taxon>Myxococcia</taxon>
        <taxon>Myxococcales</taxon>
        <taxon>Cystobacterineae</taxon>
        <taxon>Myxococcaceae</taxon>
        <taxon>Corallococcus</taxon>
    </lineage>
</organism>
<keyword evidence="2" id="KW-1185">Reference proteome</keyword>
<dbReference type="AlphaFoldDB" id="A0A3A8HY33"/>
<comment type="caution">
    <text evidence="1">The sequence shown here is derived from an EMBL/GenBank/DDBJ whole genome shotgun (WGS) entry which is preliminary data.</text>
</comment>
<accession>A0A3A8HY33</accession>
<name>A0A3A8HY33_9BACT</name>
<dbReference type="OrthoDB" id="5515810at2"/>
<evidence type="ECO:0000313" key="2">
    <source>
        <dbReference type="Proteomes" id="UP000563426"/>
    </source>
</evidence>
<reference evidence="1 2" key="1">
    <citation type="submission" date="2020-05" db="EMBL/GenBank/DDBJ databases">
        <authorList>
            <person name="Whitworth D."/>
        </authorList>
    </citation>
    <scope>NUCLEOTIDE SEQUENCE [LARGE SCALE GENOMIC DNA]</scope>
    <source>
        <strain evidence="1 2">AB043B</strain>
    </source>
</reference>
<protein>
    <submittedName>
        <fullName evidence="1">Uncharacterized protein</fullName>
    </submittedName>
</protein>